<gene>
    <name evidence="2" type="ORF">BKA55DRAFT_212662</name>
</gene>
<name>A0A9P9G158_FUSRE</name>
<feature type="region of interest" description="Disordered" evidence="1">
    <location>
        <begin position="1"/>
        <end position="30"/>
    </location>
</feature>
<comment type="caution">
    <text evidence="2">The sequence shown here is derived from an EMBL/GenBank/DDBJ whole genome shotgun (WGS) entry which is preliminary data.</text>
</comment>
<reference evidence="2" key="1">
    <citation type="journal article" date="2021" name="Nat. Commun.">
        <title>Genetic determinants of endophytism in the Arabidopsis root mycobiome.</title>
        <authorList>
            <person name="Mesny F."/>
            <person name="Miyauchi S."/>
            <person name="Thiergart T."/>
            <person name="Pickel B."/>
            <person name="Atanasova L."/>
            <person name="Karlsson M."/>
            <person name="Huettel B."/>
            <person name="Barry K.W."/>
            <person name="Haridas S."/>
            <person name="Chen C."/>
            <person name="Bauer D."/>
            <person name="Andreopoulos W."/>
            <person name="Pangilinan J."/>
            <person name="LaButti K."/>
            <person name="Riley R."/>
            <person name="Lipzen A."/>
            <person name="Clum A."/>
            <person name="Drula E."/>
            <person name="Henrissat B."/>
            <person name="Kohler A."/>
            <person name="Grigoriev I.V."/>
            <person name="Martin F.M."/>
            <person name="Hacquard S."/>
        </authorList>
    </citation>
    <scope>NUCLEOTIDE SEQUENCE</scope>
    <source>
        <strain evidence="2">MPI-CAGE-AT-0023</strain>
    </source>
</reference>
<accession>A0A9P9G158</accession>
<sequence length="276" mass="31236">MGCTLSLVSSRKVGEKPSVNHGPMTHSQHDVFRDTNNGIDSNGDANVNFIATSEHGNNAGAKSELTTGLGERLLQVMINFGVNHGRYVPCNKFDLLITEGTVKSELIRAGMQSEITTHLIRYILDHAKKIFAVLVMIDEPQWIKELVIEGMQDTDLPIGTEAIIRDEQVHHIVCSFYPDSETLDKRHSWATLQGKRLLAVDRFCSYQWRFLAPVFTSGSYKYFLHPDCPLPFIHLEPKAGVTKFSHHSKVFKVYIHKAHVQWVSQEIFCNFPDENS</sequence>
<dbReference type="AlphaFoldDB" id="A0A9P9G158"/>
<dbReference type="Proteomes" id="UP000720189">
    <property type="component" value="Unassembled WGS sequence"/>
</dbReference>
<dbReference type="OrthoDB" id="4062651at2759"/>
<dbReference type="GeneID" id="70215123"/>
<protein>
    <submittedName>
        <fullName evidence="2">Uncharacterized protein</fullName>
    </submittedName>
</protein>
<keyword evidence="3" id="KW-1185">Reference proteome</keyword>
<evidence type="ECO:0000313" key="3">
    <source>
        <dbReference type="Proteomes" id="UP000720189"/>
    </source>
</evidence>
<dbReference type="RefSeq" id="XP_046042583.1">
    <property type="nucleotide sequence ID" value="XM_046185169.1"/>
</dbReference>
<dbReference type="EMBL" id="JAGMUX010000025">
    <property type="protein sequence ID" value="KAH7227152.1"/>
    <property type="molecule type" value="Genomic_DNA"/>
</dbReference>
<organism evidence="2 3">
    <name type="scientific">Fusarium redolens</name>
    <dbReference type="NCBI Taxonomy" id="48865"/>
    <lineage>
        <taxon>Eukaryota</taxon>
        <taxon>Fungi</taxon>
        <taxon>Dikarya</taxon>
        <taxon>Ascomycota</taxon>
        <taxon>Pezizomycotina</taxon>
        <taxon>Sordariomycetes</taxon>
        <taxon>Hypocreomycetidae</taxon>
        <taxon>Hypocreales</taxon>
        <taxon>Nectriaceae</taxon>
        <taxon>Fusarium</taxon>
        <taxon>Fusarium redolens species complex</taxon>
    </lineage>
</organism>
<evidence type="ECO:0000313" key="2">
    <source>
        <dbReference type="EMBL" id="KAH7227152.1"/>
    </source>
</evidence>
<proteinExistence type="predicted"/>
<evidence type="ECO:0000256" key="1">
    <source>
        <dbReference type="SAM" id="MobiDB-lite"/>
    </source>
</evidence>